<dbReference type="CDD" id="cd13440">
    <property type="entry name" value="CamS_repeat_2"/>
    <property type="match status" value="1"/>
</dbReference>
<dbReference type="EMBL" id="JARZFX010000005">
    <property type="protein sequence ID" value="MEC5424343.1"/>
    <property type="molecule type" value="Genomic_DNA"/>
</dbReference>
<feature type="signal peptide" evidence="1">
    <location>
        <begin position="1"/>
        <end position="25"/>
    </location>
</feature>
<dbReference type="Pfam" id="PF07537">
    <property type="entry name" value="CamS"/>
    <property type="match status" value="1"/>
</dbReference>
<feature type="chain" id="PRO_5045649092" evidence="1">
    <location>
        <begin position="26"/>
        <end position="369"/>
    </location>
</feature>
<dbReference type="PROSITE" id="PS51257">
    <property type="entry name" value="PROKAR_LIPOPROTEIN"/>
    <property type="match status" value="1"/>
</dbReference>
<dbReference type="PIRSF" id="PIRSF012509">
    <property type="entry name" value="CamS"/>
    <property type="match status" value="1"/>
</dbReference>
<comment type="caution">
    <text evidence="2">The sequence shown here is derived from an EMBL/GenBank/DDBJ whole genome shotgun (WGS) entry which is preliminary data.</text>
</comment>
<evidence type="ECO:0000313" key="3">
    <source>
        <dbReference type="Proteomes" id="UP001335737"/>
    </source>
</evidence>
<reference evidence="2 3" key="1">
    <citation type="journal article" date="2024" name="Int. J. Syst. Evol. Microbiol.">
        <title>Virgibacillus tibetensis sp. nov., isolated from salt lake on the Tibetan Plateau of China.</title>
        <authorList>
            <person name="Phurbu D."/>
            <person name="Liu Z.-X."/>
            <person name="Wang R."/>
            <person name="Zheng Y.-Y."/>
            <person name="Liu H.-C."/>
            <person name="Zhou Y.-G."/>
            <person name="Yu Y.-J."/>
            <person name="Li A.-H."/>
        </authorList>
    </citation>
    <scope>NUCLEOTIDE SEQUENCE [LARGE SCALE GENOMIC DNA]</scope>
    <source>
        <strain evidence="2 3">C22-A2</strain>
    </source>
</reference>
<protein>
    <submittedName>
        <fullName evidence="2">CamS family sex pheromone protein</fullName>
    </submittedName>
</protein>
<organism evidence="2 3">
    <name type="scientific">Virgibacillus tibetensis</name>
    <dbReference type="NCBI Taxonomy" id="3042313"/>
    <lineage>
        <taxon>Bacteria</taxon>
        <taxon>Bacillati</taxon>
        <taxon>Bacillota</taxon>
        <taxon>Bacilli</taxon>
        <taxon>Bacillales</taxon>
        <taxon>Bacillaceae</taxon>
        <taxon>Virgibacillus</taxon>
    </lineage>
</organism>
<dbReference type="Gene3D" id="3.10.570.10">
    <property type="entry name" value="sex pheromone staph- cam373 precursor domain"/>
    <property type="match status" value="1"/>
</dbReference>
<proteinExistence type="predicted"/>
<name>A0ABU6KGQ9_9BACI</name>
<dbReference type="InterPro" id="IPR011426">
    <property type="entry name" value="CamS"/>
</dbReference>
<evidence type="ECO:0000313" key="2">
    <source>
        <dbReference type="EMBL" id="MEC5424343.1"/>
    </source>
</evidence>
<accession>A0ABU6KGQ9</accession>
<keyword evidence="1" id="KW-0732">Signal</keyword>
<dbReference type="Proteomes" id="UP001335737">
    <property type="component" value="Unassembled WGS sequence"/>
</dbReference>
<evidence type="ECO:0000256" key="1">
    <source>
        <dbReference type="SAM" id="SignalP"/>
    </source>
</evidence>
<gene>
    <name evidence="2" type="ORF">QGM71_12655</name>
</gene>
<dbReference type="RefSeq" id="WP_327607907.1">
    <property type="nucleotide sequence ID" value="NZ_JARZFX010000005.1"/>
</dbReference>
<sequence>MKKISVWLIAAALLFITGCTPNVNDEEVLQNDEAEEQTSIVPSYQLSEENYKMILPYRPSEARGVITNQIANRLDIDEMEEGLRRHSKAVYDPGKYFFEEGQYLKEDMVYQLITDLNPKIEKGSDKKVYEENPRYLSHILEQNFVEKQDDNSVELVGMSIGLALKSVYRFQTKTGGPYYYEDIPQSEMMEQGNEIAQEVVERIREMDGLQNIPIMIALYREQESGSPVPGNFVAKTNVAGGSASIGGWDEIDEENILFPSSEGREKYFDDHETVTNFGNEVAQYFPNYVGVIGDGFYINGELQKLTIEIPIEFYGKGEVVGFTQYTYGLVLDMFPDYFDLEINIKSSNKMESLIYREAGAESPTVHIFH</sequence>
<dbReference type="CDD" id="cd13441">
    <property type="entry name" value="CamS_repeat_1"/>
    <property type="match status" value="1"/>
</dbReference>
<keyword evidence="3" id="KW-1185">Reference proteome</keyword>